<dbReference type="InterPro" id="IPR001969">
    <property type="entry name" value="Aspartic_peptidase_AS"/>
</dbReference>
<dbReference type="OrthoDB" id="1113823at2759"/>
<protein>
    <recommendedName>
        <fullName evidence="3">Aspartic peptidase DDI1-type domain-containing protein</fullName>
    </recommendedName>
</protein>
<reference evidence="1" key="1">
    <citation type="submission" date="2020-01" db="EMBL/GenBank/DDBJ databases">
        <authorList>
            <person name="Mishra B."/>
        </authorList>
    </citation>
    <scope>NUCLEOTIDE SEQUENCE [LARGE SCALE GENOMIC DNA]</scope>
</reference>
<dbReference type="Proteomes" id="UP000467841">
    <property type="component" value="Unassembled WGS sequence"/>
</dbReference>
<keyword evidence="2" id="KW-1185">Reference proteome</keyword>
<name>A0A6D2L5M8_9BRAS</name>
<proteinExistence type="predicted"/>
<evidence type="ECO:0000313" key="2">
    <source>
        <dbReference type="Proteomes" id="UP000467841"/>
    </source>
</evidence>
<dbReference type="PROSITE" id="PS00141">
    <property type="entry name" value="ASP_PROTEASE"/>
    <property type="match status" value="1"/>
</dbReference>
<accession>A0A6D2L5M8</accession>
<dbReference type="EMBL" id="CACVBM020001840">
    <property type="protein sequence ID" value="CAA7060999.1"/>
    <property type="molecule type" value="Genomic_DNA"/>
</dbReference>
<evidence type="ECO:0008006" key="3">
    <source>
        <dbReference type="Google" id="ProtNLM"/>
    </source>
</evidence>
<sequence length="160" mass="18115">MMMIVAAEAPESRLINQKCKHLLWPFTLHQLSSHNKLDRQLDRPVDTSSGRLLSQNHKEVIHKFRRDLSEIGVELPSMESMSEAFEQMKLIQDVLAHKDKFSELLKMSTPQINLLTSPTFLPKVKDQGKFTLPRTLGHIEVDNALVDSGASINLISLTMA</sequence>
<dbReference type="GO" id="GO:0004190">
    <property type="term" value="F:aspartic-type endopeptidase activity"/>
    <property type="evidence" value="ECO:0007669"/>
    <property type="project" value="InterPro"/>
</dbReference>
<organism evidence="1 2">
    <name type="scientific">Microthlaspi erraticum</name>
    <dbReference type="NCBI Taxonomy" id="1685480"/>
    <lineage>
        <taxon>Eukaryota</taxon>
        <taxon>Viridiplantae</taxon>
        <taxon>Streptophyta</taxon>
        <taxon>Embryophyta</taxon>
        <taxon>Tracheophyta</taxon>
        <taxon>Spermatophyta</taxon>
        <taxon>Magnoliopsida</taxon>
        <taxon>eudicotyledons</taxon>
        <taxon>Gunneridae</taxon>
        <taxon>Pentapetalae</taxon>
        <taxon>rosids</taxon>
        <taxon>malvids</taxon>
        <taxon>Brassicales</taxon>
        <taxon>Brassicaceae</taxon>
        <taxon>Coluteocarpeae</taxon>
        <taxon>Microthlaspi</taxon>
    </lineage>
</organism>
<comment type="caution">
    <text evidence="1">The sequence shown here is derived from an EMBL/GenBank/DDBJ whole genome shotgun (WGS) entry which is preliminary data.</text>
</comment>
<dbReference type="GO" id="GO:0006508">
    <property type="term" value="P:proteolysis"/>
    <property type="evidence" value="ECO:0007669"/>
    <property type="project" value="InterPro"/>
</dbReference>
<evidence type="ECO:0000313" key="1">
    <source>
        <dbReference type="EMBL" id="CAA7060999.1"/>
    </source>
</evidence>
<gene>
    <name evidence="1" type="ORF">MERR_LOCUS48235</name>
</gene>
<dbReference type="AlphaFoldDB" id="A0A6D2L5M8"/>